<keyword evidence="6" id="KW-1185">Reference proteome</keyword>
<organism evidence="5 6">
    <name type="scientific">Thauera terpenica 58Eu</name>
    <dbReference type="NCBI Taxonomy" id="1348657"/>
    <lineage>
        <taxon>Bacteria</taxon>
        <taxon>Pseudomonadati</taxon>
        <taxon>Pseudomonadota</taxon>
        <taxon>Betaproteobacteria</taxon>
        <taxon>Rhodocyclales</taxon>
        <taxon>Zoogloeaceae</taxon>
        <taxon>Thauera</taxon>
    </lineage>
</organism>
<dbReference type="eggNOG" id="COG0657">
    <property type="taxonomic scope" value="Bacteria"/>
</dbReference>
<dbReference type="GO" id="GO:0016787">
    <property type="term" value="F:hydrolase activity"/>
    <property type="evidence" value="ECO:0007669"/>
    <property type="project" value="UniProtKB-KW"/>
</dbReference>
<dbReference type="OrthoDB" id="9794445at2"/>
<proteinExistence type="inferred from homology"/>
<dbReference type="PANTHER" id="PTHR48081">
    <property type="entry name" value="AB HYDROLASE SUPERFAMILY PROTEIN C4A8.06C"/>
    <property type="match status" value="1"/>
</dbReference>
<feature type="domain" description="Alpha/beta hydrolase fold-3" evidence="4">
    <location>
        <begin position="79"/>
        <end position="283"/>
    </location>
</feature>
<dbReference type="InterPro" id="IPR029058">
    <property type="entry name" value="AB_hydrolase_fold"/>
</dbReference>
<dbReference type="PROSITE" id="PS01174">
    <property type="entry name" value="LIPASE_GDXG_SER"/>
    <property type="match status" value="1"/>
</dbReference>
<dbReference type="Pfam" id="PF07859">
    <property type="entry name" value="Abhydrolase_3"/>
    <property type="match status" value="1"/>
</dbReference>
<dbReference type="EMBL" id="ATJV01000070">
    <property type="protein sequence ID" value="EPZ14779.1"/>
    <property type="molecule type" value="Genomic_DNA"/>
</dbReference>
<dbReference type="Gene3D" id="3.40.50.1820">
    <property type="entry name" value="alpha/beta hydrolase"/>
    <property type="match status" value="1"/>
</dbReference>
<evidence type="ECO:0000313" key="5">
    <source>
        <dbReference type="EMBL" id="EPZ14779.1"/>
    </source>
</evidence>
<dbReference type="InterPro" id="IPR013094">
    <property type="entry name" value="AB_hydrolase_3"/>
</dbReference>
<evidence type="ECO:0000256" key="1">
    <source>
        <dbReference type="ARBA" id="ARBA00010515"/>
    </source>
</evidence>
<evidence type="ECO:0000313" key="6">
    <source>
        <dbReference type="Proteomes" id="UP000015455"/>
    </source>
</evidence>
<dbReference type="AlphaFoldDB" id="T0APJ4"/>
<protein>
    <recommendedName>
        <fullName evidence="4">Alpha/beta hydrolase fold-3 domain-containing protein</fullName>
    </recommendedName>
</protein>
<feature type="active site" evidence="3">
    <location>
        <position position="156"/>
    </location>
</feature>
<dbReference type="SUPFAM" id="SSF53474">
    <property type="entry name" value="alpha/beta-Hydrolases"/>
    <property type="match status" value="1"/>
</dbReference>
<dbReference type="InterPro" id="IPR033140">
    <property type="entry name" value="Lipase_GDXG_put_SER_AS"/>
</dbReference>
<dbReference type="PATRIC" id="fig|1348657.5.peg.2718"/>
<dbReference type="InterPro" id="IPR050300">
    <property type="entry name" value="GDXG_lipolytic_enzyme"/>
</dbReference>
<evidence type="ECO:0000259" key="4">
    <source>
        <dbReference type="Pfam" id="PF07859"/>
    </source>
</evidence>
<comment type="caution">
    <text evidence="5">The sequence shown here is derived from an EMBL/GenBank/DDBJ whole genome shotgun (WGS) entry which is preliminary data.</text>
</comment>
<sequence length="309" mass="32392">MYLDPQAQAIADQLAHLPRPDFSTLSVADYRAMLAAFPMPSDGDDGLASVTDDSLPGPGGPLAVRIFRPVGAAPLPLTVFFHGGGFISCGIDTHTNLCSRLAALSGSIVAAVDYRLAPEHRFPAAVDDTIAAVRALHQRAADFGADPDQIAVAGDSAGGTLAAVAAHALRGSGIPIRHQLLLYPVTDAACDSASQHELTDAPVLNREAMQWFWRNYLPDAAAGLDPRASPLRQRDLADLPPATIITASADPLRDEGEAYAQALISAGVCVTQQRWNGQFHGFASLLGTLDAASEVLALSALQLRGAFDN</sequence>
<dbReference type="RefSeq" id="WP_021250121.1">
    <property type="nucleotide sequence ID" value="NZ_ATJV01000070.1"/>
</dbReference>
<dbReference type="PANTHER" id="PTHR48081:SF8">
    <property type="entry name" value="ALPHA_BETA HYDROLASE FOLD-3 DOMAIN-CONTAINING PROTEIN-RELATED"/>
    <property type="match status" value="1"/>
</dbReference>
<evidence type="ECO:0000256" key="2">
    <source>
        <dbReference type="ARBA" id="ARBA00022801"/>
    </source>
</evidence>
<reference evidence="5 6" key="1">
    <citation type="submission" date="2013-06" db="EMBL/GenBank/DDBJ databases">
        <title>Draft genome sequence of Thauera terpenica.</title>
        <authorList>
            <person name="Liu B."/>
            <person name="Frostegard A.H."/>
            <person name="Shapleigh J.P."/>
        </authorList>
    </citation>
    <scope>NUCLEOTIDE SEQUENCE [LARGE SCALE GENOMIC DNA]</scope>
    <source>
        <strain evidence="5 6">58Eu</strain>
    </source>
</reference>
<gene>
    <name evidence="5" type="ORF">M622_04815</name>
</gene>
<dbReference type="STRING" id="1348657.M622_04815"/>
<keyword evidence="2" id="KW-0378">Hydrolase</keyword>
<dbReference type="Proteomes" id="UP000015455">
    <property type="component" value="Unassembled WGS sequence"/>
</dbReference>
<name>T0APJ4_9RHOO</name>
<accession>T0APJ4</accession>
<dbReference type="FunFam" id="3.40.50.1820:FF:000089">
    <property type="entry name" value="Alpha/beta hydrolase"/>
    <property type="match status" value="1"/>
</dbReference>
<comment type="similarity">
    <text evidence="1">Belongs to the 'GDXG' lipolytic enzyme family.</text>
</comment>
<evidence type="ECO:0000256" key="3">
    <source>
        <dbReference type="PROSITE-ProRule" id="PRU10038"/>
    </source>
</evidence>